<organism evidence="1">
    <name type="scientific">Nicotiana tabacum</name>
    <name type="common">Common tobacco</name>
    <dbReference type="NCBI Taxonomy" id="4097"/>
    <lineage>
        <taxon>Eukaryota</taxon>
        <taxon>Viridiplantae</taxon>
        <taxon>Streptophyta</taxon>
        <taxon>Embryophyta</taxon>
        <taxon>Tracheophyta</taxon>
        <taxon>Spermatophyta</taxon>
        <taxon>Magnoliopsida</taxon>
        <taxon>eudicotyledons</taxon>
        <taxon>Gunneridae</taxon>
        <taxon>Pentapetalae</taxon>
        <taxon>asterids</taxon>
        <taxon>lamiids</taxon>
        <taxon>Solanales</taxon>
        <taxon>Solanaceae</taxon>
        <taxon>Nicotianoideae</taxon>
        <taxon>Nicotianeae</taxon>
        <taxon>Nicotiana</taxon>
    </lineage>
</organism>
<gene>
    <name evidence="1" type="primary">LOC107791214</name>
</gene>
<proteinExistence type="predicted"/>
<name>A0A1S3ZWG2_TOBAC</name>
<evidence type="ECO:0000313" key="1">
    <source>
        <dbReference type="RefSeq" id="XP_016468717.1"/>
    </source>
</evidence>
<sequence>MHICKPVLTSLASRTSIPLMDGELLLDPREYRSMVGAFQYVTLTRIDIACAVSVVSQFMHASRTTHLHYLKHIFRYLHGTIAHGLFLCASSSNSLVSAYSDADWAGCPDSIRSTTGFVILLGSNIISWRAKKQPTISRSSTEAEYMAE</sequence>
<dbReference type="OMA" id="TRIDIAC"/>
<dbReference type="RefSeq" id="XP_016468717.1">
    <property type="nucleotide sequence ID" value="XM_016613231.1"/>
</dbReference>
<dbReference type="PaxDb" id="4097-A0A1S3ZWG2"/>
<protein>
    <submittedName>
        <fullName evidence="1">Uncharacterized mitochondrial protein AtMg00810-like</fullName>
    </submittedName>
</protein>
<dbReference type="AlphaFoldDB" id="A0A1S3ZWG2"/>
<dbReference type="STRING" id="4097.A0A1S3ZWG2"/>
<dbReference type="PANTHER" id="PTHR11439">
    <property type="entry name" value="GAG-POL-RELATED RETROTRANSPOSON"/>
    <property type="match status" value="1"/>
</dbReference>
<reference evidence="1" key="1">
    <citation type="submission" date="2025-08" db="UniProtKB">
        <authorList>
            <consortium name="RefSeq"/>
        </authorList>
    </citation>
    <scope>IDENTIFICATION</scope>
</reference>
<accession>A0A1S3ZWG2</accession>
<dbReference type="CDD" id="cd09272">
    <property type="entry name" value="RNase_HI_RT_Ty1"/>
    <property type="match status" value="1"/>
</dbReference>
<dbReference type="KEGG" id="nta:107791214"/>
<dbReference type="OrthoDB" id="1931024at2759"/>
<dbReference type="PANTHER" id="PTHR11439:SF522">
    <property type="entry name" value="REVERSE TRANSCRIPTASE TY1_COPIA-TYPE DOMAIN-CONTAINING PROTEIN"/>
    <property type="match status" value="1"/>
</dbReference>